<accession>A0ABS4AJ05</accession>
<evidence type="ECO:0000313" key="2">
    <source>
        <dbReference type="Proteomes" id="UP000681594"/>
    </source>
</evidence>
<name>A0ABS4AJ05_9PROT</name>
<dbReference type="Proteomes" id="UP000681594">
    <property type="component" value="Unassembled WGS sequence"/>
</dbReference>
<comment type="caution">
    <text evidence="1">The sequence shown here is derived from an EMBL/GenBank/DDBJ whole genome shotgun (WGS) entry which is preliminary data.</text>
</comment>
<gene>
    <name evidence="1" type="ORF">J8J14_19620</name>
</gene>
<reference evidence="1 2" key="1">
    <citation type="submission" date="2021-03" db="EMBL/GenBank/DDBJ databases">
        <authorList>
            <person name="So Y."/>
        </authorList>
    </citation>
    <scope>NUCLEOTIDE SEQUENCE [LARGE SCALE GENOMIC DNA]</scope>
    <source>
        <strain evidence="1 2">SSH11</strain>
    </source>
</reference>
<dbReference type="RefSeq" id="WP_209381256.1">
    <property type="nucleotide sequence ID" value="NZ_JAGIZB010000023.1"/>
</dbReference>
<sequence length="76" mass="8211">MSEDGEAWLGLVTPSSRGVREEELSLAWLVSRQPDGLVLTRMPSARPAGVFATIGAALAAVEFEEKRPPGLAYRRS</sequence>
<proteinExistence type="predicted"/>
<organism evidence="1 2">
    <name type="scientific">Pararoseomonas baculiformis</name>
    <dbReference type="NCBI Taxonomy" id="2820812"/>
    <lineage>
        <taxon>Bacteria</taxon>
        <taxon>Pseudomonadati</taxon>
        <taxon>Pseudomonadota</taxon>
        <taxon>Alphaproteobacteria</taxon>
        <taxon>Acetobacterales</taxon>
        <taxon>Acetobacteraceae</taxon>
        <taxon>Pararoseomonas</taxon>
    </lineage>
</organism>
<protein>
    <submittedName>
        <fullName evidence="1">Uncharacterized protein</fullName>
    </submittedName>
</protein>
<keyword evidence="2" id="KW-1185">Reference proteome</keyword>
<dbReference type="EMBL" id="JAGIZB010000023">
    <property type="protein sequence ID" value="MBP0446990.1"/>
    <property type="molecule type" value="Genomic_DNA"/>
</dbReference>
<evidence type="ECO:0000313" key="1">
    <source>
        <dbReference type="EMBL" id="MBP0446990.1"/>
    </source>
</evidence>